<dbReference type="RefSeq" id="WP_147121915.1">
    <property type="nucleotide sequence ID" value="NZ_VOPY01000001.1"/>
</dbReference>
<dbReference type="EMBL" id="VOPY01000001">
    <property type="protein sequence ID" value="TXC74079.1"/>
    <property type="molecule type" value="Genomic_DNA"/>
</dbReference>
<evidence type="ECO:0000313" key="2">
    <source>
        <dbReference type="Proteomes" id="UP000321129"/>
    </source>
</evidence>
<name>A0A5C6UMD1_9SPHN</name>
<gene>
    <name evidence="1" type="ORF">FSZ31_05010</name>
</gene>
<comment type="caution">
    <text evidence="1">The sequence shown here is derived from an EMBL/GenBank/DDBJ whole genome shotgun (WGS) entry which is preliminary data.</text>
</comment>
<keyword evidence="2" id="KW-1185">Reference proteome</keyword>
<dbReference type="Proteomes" id="UP000321129">
    <property type="component" value="Unassembled WGS sequence"/>
</dbReference>
<organism evidence="1 2">
    <name type="scientific">Flavisphingopyxis soli</name>
    <dbReference type="NCBI Taxonomy" id="2601267"/>
    <lineage>
        <taxon>Bacteria</taxon>
        <taxon>Pseudomonadati</taxon>
        <taxon>Pseudomonadota</taxon>
        <taxon>Alphaproteobacteria</taxon>
        <taxon>Sphingomonadales</taxon>
        <taxon>Sphingopyxidaceae</taxon>
        <taxon>Flavisphingopyxis</taxon>
    </lineage>
</organism>
<dbReference type="InterPro" id="IPR011051">
    <property type="entry name" value="RmlC_Cupin_sf"/>
</dbReference>
<dbReference type="SUPFAM" id="SSF51182">
    <property type="entry name" value="RmlC-like cupins"/>
    <property type="match status" value="1"/>
</dbReference>
<evidence type="ECO:0000313" key="1">
    <source>
        <dbReference type="EMBL" id="TXC74079.1"/>
    </source>
</evidence>
<proteinExistence type="predicted"/>
<accession>A0A5C6UMD1</accession>
<reference evidence="1 2" key="1">
    <citation type="submission" date="2019-08" db="EMBL/GenBank/DDBJ databases">
        <title>Sphingorhabdus soil sp. nov., isolated from arctic soil.</title>
        <authorList>
            <person name="Liu Y."/>
        </authorList>
    </citation>
    <scope>NUCLEOTIDE SEQUENCE [LARGE SCALE GENOMIC DNA]</scope>
    <source>
        <strain evidence="1 2">D-2Q-5-6</strain>
    </source>
</reference>
<dbReference type="AlphaFoldDB" id="A0A5C6UMD1"/>
<sequence length="105" mass="11499">MQTYDAASLQGPVDWSGPTLPAIAGAAVKLRWINSPFRWHRNTGAEVFCVLDGEVDMHVRTGPSAKANVVRLGRGQLMLIEDGEEHVAYPLGEARILVIENEDSE</sequence>
<dbReference type="Gene3D" id="2.60.120.10">
    <property type="entry name" value="Jelly Rolls"/>
    <property type="match status" value="1"/>
</dbReference>
<dbReference type="InterPro" id="IPR014710">
    <property type="entry name" value="RmlC-like_jellyroll"/>
</dbReference>
<protein>
    <submittedName>
        <fullName evidence="1">Cupin</fullName>
    </submittedName>
</protein>
<dbReference type="OrthoDB" id="3829432at2"/>